<dbReference type="InterPro" id="IPR025486">
    <property type="entry name" value="DUF4378"/>
</dbReference>
<reference evidence="4" key="2">
    <citation type="submission" date="2025-08" db="UniProtKB">
        <authorList>
            <consortium name="RefSeq"/>
        </authorList>
    </citation>
    <scope>IDENTIFICATION</scope>
    <source>
        <tissue evidence="4">Leaf</tissue>
    </source>
</reference>
<dbReference type="PANTHER" id="PTHR46634">
    <property type="entry name" value="M REDUCTASE II SUBUNIT GAMMA, PUTATIVE (DUF3741)-RELATED"/>
    <property type="match status" value="1"/>
</dbReference>
<keyword evidence="3" id="KW-1185">Reference proteome</keyword>
<gene>
    <name evidence="4" type="primary">LOC104701996</name>
</gene>
<dbReference type="RefSeq" id="XP_019092061.1">
    <property type="nucleotide sequence ID" value="XM_019236516.1"/>
</dbReference>
<dbReference type="Pfam" id="PF12552">
    <property type="entry name" value="DUF3741"/>
    <property type="match status" value="1"/>
</dbReference>
<dbReference type="Pfam" id="PF14309">
    <property type="entry name" value="DUF4378"/>
    <property type="match status" value="1"/>
</dbReference>
<evidence type="ECO:0000313" key="3">
    <source>
        <dbReference type="Proteomes" id="UP000694864"/>
    </source>
</evidence>
<organism evidence="3 4">
    <name type="scientific">Camelina sativa</name>
    <name type="common">False flax</name>
    <name type="synonym">Myagrum sativum</name>
    <dbReference type="NCBI Taxonomy" id="90675"/>
    <lineage>
        <taxon>Eukaryota</taxon>
        <taxon>Viridiplantae</taxon>
        <taxon>Streptophyta</taxon>
        <taxon>Embryophyta</taxon>
        <taxon>Tracheophyta</taxon>
        <taxon>Spermatophyta</taxon>
        <taxon>Magnoliopsida</taxon>
        <taxon>eudicotyledons</taxon>
        <taxon>Gunneridae</taxon>
        <taxon>Pentapetalae</taxon>
        <taxon>rosids</taxon>
        <taxon>malvids</taxon>
        <taxon>Brassicales</taxon>
        <taxon>Brassicaceae</taxon>
        <taxon>Camelineae</taxon>
        <taxon>Camelina</taxon>
    </lineage>
</organism>
<evidence type="ECO:0000259" key="2">
    <source>
        <dbReference type="Pfam" id="PF14309"/>
    </source>
</evidence>
<feature type="domain" description="DUF3741" evidence="1">
    <location>
        <begin position="106"/>
        <end position="151"/>
    </location>
</feature>
<protein>
    <submittedName>
        <fullName evidence="4">Uncharacterized protein LOC104701996</fullName>
    </submittedName>
</protein>
<feature type="domain" description="DUF4378" evidence="2">
    <location>
        <begin position="561"/>
        <end position="687"/>
    </location>
</feature>
<dbReference type="Proteomes" id="UP000694864">
    <property type="component" value="Chromosome 1"/>
</dbReference>
<accession>A0ABM1QZ73</accession>
<evidence type="ECO:0000313" key="4">
    <source>
        <dbReference type="RefSeq" id="XP_019092061.1"/>
    </source>
</evidence>
<dbReference type="PANTHER" id="PTHR46634:SF9">
    <property type="entry name" value="ADHESIN-LIKE PROTEIN, PUTATIVE (DUF3741)-RELATED"/>
    <property type="match status" value="1"/>
</dbReference>
<sequence length="694" mass="77487">MNYFEICGEAFTHVSAATESMKKLVAPEMSKEVVEDDRQSSNNNVVAKLMGLDTAPPPRSRSRCSSSLTCVGTSHEALKFHKHQREDDKANLLSRSVSDKQMDLVRRKFMEARHFVTDDKNPHRSKEFQEALQVLSSNKDLFVKFLQESNSLLSQHLSDFQPVSSHPEAKRITVLRPSKAVAAQKCVVEDSKETGWIDDARPTRIVVLKPSPGKALDIKAIASPHPYLDEAGDAETRQVAKDITRQIRKTFGGHCRSETLSSSSSVLSNGYNGDDCSLQRSKNEYPVGNISISEIMSPSSRHSWDCANRFESPFSSSSFNRVSCSPDSSVYREAKKRLSERWAMMSLNGDTQNLPKASTALGEMLALSETKIPIGSNETRRSVSCIGDGLDQVESTSDSLNTLERSKSVPEVRLNGETSKAQAHRELTESRSLKSSWKVSSFFFFRNKKSNKEKRGAPSQLAIHREAFQQQSIFTTEGEVANENQDQPSPVSVLQLDFGEECSGSAKPWTTEGEEVSLKSNLIDKSPTIGSIARVLSWEDESYTDATKPAMGIEEDEDWYGFIKAILIASGFSGSDSLMARWHSPDSPLDPSLKDKIANKELIKRRKQRSNRKLVFDCVNDIITETTLTLASTGLTKGFDMVEHVWTELQDWASSDEFFGKMWSQQVEMNNLGAEIEVMLLQELVEEAVFDLTR</sequence>
<proteinExistence type="predicted"/>
<name>A0ABM1QZ73_CAMSA</name>
<dbReference type="GeneID" id="104701996"/>
<evidence type="ECO:0000259" key="1">
    <source>
        <dbReference type="Pfam" id="PF12552"/>
    </source>
</evidence>
<reference evidence="3" key="1">
    <citation type="journal article" date="2014" name="Nat. Commun.">
        <title>The emerging biofuel crop Camelina sativa retains a highly undifferentiated hexaploid genome structure.</title>
        <authorList>
            <person name="Kagale S."/>
            <person name="Koh C."/>
            <person name="Nixon J."/>
            <person name="Bollina V."/>
            <person name="Clarke W.E."/>
            <person name="Tuteja R."/>
            <person name="Spillane C."/>
            <person name="Robinson S.J."/>
            <person name="Links M.G."/>
            <person name="Clarke C."/>
            <person name="Higgins E.E."/>
            <person name="Huebert T."/>
            <person name="Sharpe A.G."/>
            <person name="Parkin I.A."/>
        </authorList>
    </citation>
    <scope>NUCLEOTIDE SEQUENCE [LARGE SCALE GENOMIC DNA]</scope>
    <source>
        <strain evidence="3">cv. DH55</strain>
    </source>
</reference>
<dbReference type="InterPro" id="IPR022212">
    <property type="entry name" value="DUF3741"/>
</dbReference>